<dbReference type="NCBIfam" id="TIGR02937">
    <property type="entry name" value="sigma70-ECF"/>
    <property type="match status" value="1"/>
</dbReference>
<dbReference type="HAMAP" id="MF_00963">
    <property type="entry name" value="Sigma70_RpoD_SigA"/>
    <property type="match status" value="1"/>
</dbReference>
<feature type="compositionally biased region" description="Acidic residues" evidence="6">
    <location>
        <begin position="140"/>
        <end position="151"/>
    </location>
</feature>
<dbReference type="InterPro" id="IPR014284">
    <property type="entry name" value="RNA_pol_sigma-70_dom"/>
</dbReference>
<feature type="compositionally biased region" description="Low complexity" evidence="6">
    <location>
        <begin position="17"/>
        <end position="139"/>
    </location>
</feature>
<feature type="region of interest" description="Sigma-70 factor domain-3" evidence="5">
    <location>
        <begin position="338"/>
        <end position="414"/>
    </location>
</feature>
<dbReference type="FunFam" id="1.10.10.10:FF:000004">
    <property type="entry name" value="RNA polymerase sigma factor SigA"/>
    <property type="match status" value="1"/>
</dbReference>
<evidence type="ECO:0000313" key="10">
    <source>
        <dbReference type="Proteomes" id="UP000554054"/>
    </source>
</evidence>
<dbReference type="FunFam" id="1.10.601.10:FF:000001">
    <property type="entry name" value="RNA polymerase sigma factor SigA"/>
    <property type="match status" value="1"/>
</dbReference>
<keyword evidence="5" id="KW-0963">Cytoplasm</keyword>
<evidence type="ECO:0000256" key="6">
    <source>
        <dbReference type="SAM" id="MobiDB-lite"/>
    </source>
</evidence>
<dbReference type="InterPro" id="IPR007624">
    <property type="entry name" value="RNA_pol_sigma70_r3"/>
</dbReference>
<dbReference type="NCBIfam" id="TIGR02393">
    <property type="entry name" value="RpoD_Cterm"/>
    <property type="match status" value="1"/>
</dbReference>
<proteinExistence type="inferred from homology"/>
<evidence type="ECO:0000256" key="5">
    <source>
        <dbReference type="HAMAP-Rule" id="MF_00963"/>
    </source>
</evidence>
<dbReference type="Proteomes" id="UP000554054">
    <property type="component" value="Unassembled WGS sequence"/>
</dbReference>
<evidence type="ECO:0000259" key="7">
    <source>
        <dbReference type="PROSITE" id="PS00715"/>
    </source>
</evidence>
<organism evidence="9 10">
    <name type="scientific">Janibacter cremeus</name>
    <dbReference type="NCBI Taxonomy" id="1285192"/>
    <lineage>
        <taxon>Bacteria</taxon>
        <taxon>Bacillati</taxon>
        <taxon>Actinomycetota</taxon>
        <taxon>Actinomycetes</taxon>
        <taxon>Micrococcales</taxon>
        <taxon>Intrasporangiaceae</taxon>
        <taxon>Janibacter</taxon>
    </lineage>
</organism>
<dbReference type="PROSITE" id="PS00715">
    <property type="entry name" value="SIGMA70_1"/>
    <property type="match status" value="1"/>
</dbReference>
<feature type="compositionally biased region" description="Basic and acidic residues" evidence="6">
    <location>
        <begin position="152"/>
        <end position="169"/>
    </location>
</feature>
<dbReference type="InterPro" id="IPR009042">
    <property type="entry name" value="RNA_pol_sigma70_r1_2"/>
</dbReference>
<dbReference type="EMBL" id="JACCAE010000001">
    <property type="protein sequence ID" value="NYF97039.1"/>
    <property type="molecule type" value="Genomic_DNA"/>
</dbReference>
<dbReference type="InterPro" id="IPR000943">
    <property type="entry name" value="RNA_pol_sigma70"/>
</dbReference>
<reference evidence="9 10" key="1">
    <citation type="submission" date="2020-07" db="EMBL/GenBank/DDBJ databases">
        <title>Sequencing the genomes of 1000 actinobacteria strains.</title>
        <authorList>
            <person name="Klenk H.-P."/>
        </authorList>
    </citation>
    <scope>NUCLEOTIDE SEQUENCE [LARGE SCALE GENOMIC DNA]</scope>
    <source>
        <strain evidence="9 10">DSM 26154</strain>
    </source>
</reference>
<dbReference type="InterPro" id="IPR013325">
    <property type="entry name" value="RNA_pol_sigma_r2"/>
</dbReference>
<dbReference type="InterPro" id="IPR028630">
    <property type="entry name" value="Sigma70_RpoD"/>
</dbReference>
<evidence type="ECO:0000256" key="3">
    <source>
        <dbReference type="ARBA" id="ARBA00023125"/>
    </source>
</evidence>
<keyword evidence="1 5" id="KW-0805">Transcription regulation</keyword>
<dbReference type="InterPro" id="IPR013324">
    <property type="entry name" value="RNA_pol_sigma_r3/r4-like"/>
</dbReference>
<feature type="region of interest" description="Disordered" evidence="6">
    <location>
        <begin position="473"/>
        <end position="492"/>
    </location>
</feature>
<dbReference type="Gene3D" id="1.20.120.1810">
    <property type="match status" value="1"/>
</dbReference>
<dbReference type="FunFam" id="1.10.601.10:FF:000003">
    <property type="entry name" value="RNA polymerase sigma factor SigA"/>
    <property type="match status" value="1"/>
</dbReference>
<keyword evidence="4 5" id="KW-0804">Transcription</keyword>
<feature type="region of interest" description="Disordered" evidence="6">
    <location>
        <begin position="1"/>
        <end position="181"/>
    </location>
</feature>
<dbReference type="SUPFAM" id="SSF88659">
    <property type="entry name" value="Sigma3 and sigma4 domains of RNA polymerase sigma factors"/>
    <property type="match status" value="2"/>
</dbReference>
<dbReference type="AlphaFoldDB" id="A0A852VM87"/>
<keyword evidence="3 5" id="KW-0238">DNA-binding</keyword>
<dbReference type="PROSITE" id="PS00716">
    <property type="entry name" value="SIGMA70_2"/>
    <property type="match status" value="1"/>
</dbReference>
<comment type="similarity">
    <text evidence="5">Belongs to the sigma-70 factor family. RpoD/SigA subfamily.</text>
</comment>
<protein>
    <recommendedName>
        <fullName evidence="5">RNA polymerase sigma factor SigA</fullName>
    </recommendedName>
</protein>
<feature type="region of interest" description="Sigma-70 factor domain-2" evidence="5">
    <location>
        <begin position="259"/>
        <end position="329"/>
    </location>
</feature>
<evidence type="ECO:0000259" key="8">
    <source>
        <dbReference type="PROSITE" id="PS00716"/>
    </source>
</evidence>
<dbReference type="NCBIfam" id="NF005920">
    <property type="entry name" value="PRK07921.1"/>
    <property type="match status" value="1"/>
</dbReference>
<dbReference type="Pfam" id="PF04539">
    <property type="entry name" value="Sigma70_r3"/>
    <property type="match status" value="1"/>
</dbReference>
<dbReference type="SUPFAM" id="SSF88946">
    <property type="entry name" value="Sigma2 domain of RNA polymerase sigma factors"/>
    <property type="match status" value="1"/>
</dbReference>
<feature type="domain" description="RNA polymerase sigma-70" evidence="8">
    <location>
        <begin position="452"/>
        <end position="478"/>
    </location>
</feature>
<dbReference type="Gene3D" id="1.10.10.10">
    <property type="entry name" value="Winged helix-like DNA-binding domain superfamily/Winged helix DNA-binding domain"/>
    <property type="match status" value="2"/>
</dbReference>
<dbReference type="Pfam" id="PF04545">
    <property type="entry name" value="Sigma70_r4"/>
    <property type="match status" value="1"/>
</dbReference>
<dbReference type="Pfam" id="PF04542">
    <property type="entry name" value="Sigma70_r2"/>
    <property type="match status" value="1"/>
</dbReference>
<evidence type="ECO:0000313" key="9">
    <source>
        <dbReference type="EMBL" id="NYF97039.1"/>
    </source>
</evidence>
<dbReference type="Gene3D" id="1.10.601.10">
    <property type="entry name" value="RNA Polymerase Primary Sigma Factor"/>
    <property type="match status" value="1"/>
</dbReference>
<comment type="subunit">
    <text evidence="5">Interacts transiently with the RNA polymerase catalytic core.</text>
</comment>
<dbReference type="InterPro" id="IPR050239">
    <property type="entry name" value="Sigma-70_RNA_pol_init_factors"/>
</dbReference>
<dbReference type="NCBIfam" id="NF004561">
    <property type="entry name" value="PRK05901.1-3"/>
    <property type="match status" value="1"/>
</dbReference>
<accession>A0A852VM87</accession>
<dbReference type="InterPro" id="IPR007627">
    <property type="entry name" value="RNA_pol_sigma70_r2"/>
</dbReference>
<dbReference type="InterPro" id="IPR012760">
    <property type="entry name" value="RNA_pol_sigma_RpoD_C"/>
</dbReference>
<dbReference type="CDD" id="cd06171">
    <property type="entry name" value="Sigma70_r4"/>
    <property type="match status" value="1"/>
</dbReference>
<sequence length="492" mass="53259">MPKSIAAKKTAKKAPAKKAAAAKTAETPAEKSTPAKKTSAAKATTTKKAAAKKTTPAKAAETPAKKTSAAKATTTKKAAAKKTTAAPPTKKAATKKTAATKTTAAAAAAPPKKVAPAKQAAAKKAAAKSAASNPTTTTAEEPEEGEDEVLGEEPKDSSKGKRDETDEKGGFVISNDDDGDAPAQQVVTAGATADPVKDYLKQIGKVALLNAEQEVELAKRIEAGLFAEEKLATAEKIDMKFKRELWWISQDGKNAKNHLLEANLRLVVSLAKRYTGRGMLFLDLIQEGNLGLIRAVEKFDYTKGYKFSTYATWWIRQAITRAMADQARTIRIPVHMVEVINKLARVQRQMLQDLGREPTPEELAKELDMTPEKVVEVQKYGREPISLHTPLGEDGDSEFGDLIEDSEAVVPADAVSFTLLQEQLHSVLDTLSEREAGVVSMRFGLTDGQPKTLDEIGKVYGVTRERIRQIESKTMSKLRHPSRSQVLRDYLD</sequence>
<keyword evidence="10" id="KW-1185">Reference proteome</keyword>
<dbReference type="Pfam" id="PF00140">
    <property type="entry name" value="Sigma70_r1_2"/>
    <property type="match status" value="1"/>
</dbReference>
<name>A0A852VM87_9MICO</name>
<dbReference type="GO" id="GO:0006352">
    <property type="term" value="P:DNA-templated transcription initiation"/>
    <property type="evidence" value="ECO:0007669"/>
    <property type="project" value="UniProtKB-UniRule"/>
</dbReference>
<keyword evidence="2 5" id="KW-0731">Sigma factor</keyword>
<dbReference type="GO" id="GO:0003677">
    <property type="term" value="F:DNA binding"/>
    <property type="evidence" value="ECO:0007669"/>
    <property type="project" value="UniProtKB-UniRule"/>
</dbReference>
<dbReference type="InterPro" id="IPR036388">
    <property type="entry name" value="WH-like_DNA-bd_sf"/>
</dbReference>
<dbReference type="PANTHER" id="PTHR30603:SF59">
    <property type="entry name" value="RNA POLYMERASE PRINCIPAL SIGMA FACTOR HRDA"/>
    <property type="match status" value="1"/>
</dbReference>
<dbReference type="GO" id="GO:0005737">
    <property type="term" value="C:cytoplasm"/>
    <property type="evidence" value="ECO:0007669"/>
    <property type="project" value="UniProtKB-SubCell"/>
</dbReference>
<feature type="domain" description="RNA polymerase sigma-70" evidence="7">
    <location>
        <begin position="283"/>
        <end position="296"/>
    </location>
</feature>
<dbReference type="PANTHER" id="PTHR30603">
    <property type="entry name" value="RNA POLYMERASE SIGMA FACTOR RPO"/>
    <property type="match status" value="1"/>
</dbReference>
<evidence type="ECO:0000256" key="1">
    <source>
        <dbReference type="ARBA" id="ARBA00023015"/>
    </source>
</evidence>
<dbReference type="GO" id="GO:0016987">
    <property type="term" value="F:sigma factor activity"/>
    <property type="evidence" value="ECO:0007669"/>
    <property type="project" value="UniProtKB-UniRule"/>
</dbReference>
<evidence type="ECO:0000256" key="2">
    <source>
        <dbReference type="ARBA" id="ARBA00023082"/>
    </source>
</evidence>
<dbReference type="InterPro" id="IPR007630">
    <property type="entry name" value="RNA_pol_sigma70_r4"/>
</dbReference>
<feature type="short sequence motif" description="Interaction with polymerase core subunit RpoC" evidence="5">
    <location>
        <begin position="283"/>
        <end position="286"/>
    </location>
</feature>
<feature type="region of interest" description="Sigma-70 factor domain-4" evidence="5">
    <location>
        <begin position="427"/>
        <end position="480"/>
    </location>
</feature>
<comment type="function">
    <text evidence="5">Sigma factors are initiation factors that promote the attachment of RNA polymerase to specific initiation sites and are then released. This sigma factor is the primary sigma factor during exponential growth.</text>
</comment>
<dbReference type="PRINTS" id="PR00046">
    <property type="entry name" value="SIGMA70FCT"/>
</dbReference>
<gene>
    <name evidence="5" type="primary">sigA</name>
    <name evidence="9" type="ORF">BJY20_000431</name>
</gene>
<dbReference type="FunFam" id="1.10.10.10:FF:000002">
    <property type="entry name" value="RNA polymerase sigma factor SigA"/>
    <property type="match status" value="1"/>
</dbReference>
<comment type="subcellular location">
    <subcellularLocation>
        <location evidence="5">Cytoplasm</location>
    </subcellularLocation>
</comment>
<comment type="caution">
    <text evidence="9">The sequence shown here is derived from an EMBL/GenBank/DDBJ whole genome shotgun (WGS) entry which is preliminary data.</text>
</comment>
<feature type="DNA-binding region" description="H-T-H motif" evidence="5">
    <location>
        <begin position="453"/>
        <end position="472"/>
    </location>
</feature>
<evidence type="ECO:0000256" key="4">
    <source>
        <dbReference type="ARBA" id="ARBA00023163"/>
    </source>
</evidence>